<dbReference type="PANTHER" id="PTHR28236">
    <property type="entry name" value="54S RIBOSOMAL PROTEIN L44, MITOCHONDRIAL"/>
    <property type="match status" value="1"/>
</dbReference>
<evidence type="ECO:0000256" key="2">
    <source>
        <dbReference type="ARBA" id="ARBA00005557"/>
    </source>
</evidence>
<dbReference type="InterPro" id="IPR019716">
    <property type="entry name" value="Ribosomal_mL53"/>
</dbReference>
<sequence>MLVRHITDIKVALAPFNKASKASRLFLNRLDTNDARKINPTMKISTSFLQDPKAASHIAVTYRDGKKLALDSDKLNIDTILEVVNKHARKLEEVEQANSW</sequence>
<proteinExistence type="inferred from homology"/>
<reference evidence="7 8" key="1">
    <citation type="submission" date="2016-07" db="EMBL/GenBank/DDBJ databases">
        <title>Pervasive Adenine N6-methylation of Active Genes in Fungi.</title>
        <authorList>
            <consortium name="DOE Joint Genome Institute"/>
            <person name="Mondo S.J."/>
            <person name="Dannebaum R.O."/>
            <person name="Kuo R.C."/>
            <person name="Labutti K."/>
            <person name="Haridas S."/>
            <person name="Kuo A."/>
            <person name="Salamov A."/>
            <person name="Ahrendt S.R."/>
            <person name="Lipzen A."/>
            <person name="Sullivan W."/>
            <person name="Andreopoulos W.B."/>
            <person name="Clum A."/>
            <person name="Lindquist E."/>
            <person name="Daum C."/>
            <person name="Ramamoorthy G.K."/>
            <person name="Gryganskyi A."/>
            <person name="Culley D."/>
            <person name="Magnuson J.K."/>
            <person name="James T.Y."/>
            <person name="O'Malley M.A."/>
            <person name="Stajich J.E."/>
            <person name="Spatafora J.W."/>
            <person name="Visel A."/>
            <person name="Grigoriev I.V."/>
        </authorList>
    </citation>
    <scope>NUCLEOTIDE SEQUENCE [LARGE SCALE GENOMIC DNA]</scope>
    <source>
        <strain evidence="7 8">NRRL 2496</strain>
    </source>
</reference>
<dbReference type="GO" id="GO:0005762">
    <property type="term" value="C:mitochondrial large ribosomal subunit"/>
    <property type="evidence" value="ECO:0007669"/>
    <property type="project" value="TreeGrafter"/>
</dbReference>
<dbReference type="PANTHER" id="PTHR28236:SF1">
    <property type="entry name" value="LARGE RIBOSOMAL SUBUNIT PROTEIN ML53"/>
    <property type="match status" value="1"/>
</dbReference>
<gene>
    <name evidence="7" type="ORF">BCR43DRAFT_491822</name>
</gene>
<dbReference type="OrthoDB" id="4136894at2759"/>
<dbReference type="InterPro" id="IPR042776">
    <property type="entry name" value="Ribosomal_mL53_fung"/>
</dbReference>
<dbReference type="InParanoid" id="A0A1X2HCL4"/>
<protein>
    <recommendedName>
        <fullName evidence="6">Large ribosomal subunit protein mL53</fullName>
    </recommendedName>
</protein>
<comment type="subcellular location">
    <subcellularLocation>
        <location evidence="1">Mitochondrion</location>
    </subcellularLocation>
</comment>
<keyword evidence="3" id="KW-0689">Ribosomal protein</keyword>
<dbReference type="AlphaFoldDB" id="A0A1X2HCL4"/>
<dbReference type="FunCoup" id="A0A1X2HCL4">
    <property type="interactions" value="23"/>
</dbReference>
<dbReference type="Pfam" id="PF10780">
    <property type="entry name" value="MRP_L53"/>
    <property type="match status" value="1"/>
</dbReference>
<dbReference type="Gene3D" id="3.40.30.10">
    <property type="entry name" value="Glutaredoxin"/>
    <property type="match status" value="1"/>
</dbReference>
<dbReference type="GO" id="GO:0003735">
    <property type="term" value="F:structural constituent of ribosome"/>
    <property type="evidence" value="ECO:0007669"/>
    <property type="project" value="TreeGrafter"/>
</dbReference>
<accession>A0A1X2HCL4</accession>
<dbReference type="STRING" id="13706.A0A1X2HCL4"/>
<keyword evidence="5" id="KW-0687">Ribonucleoprotein</keyword>
<evidence type="ECO:0000256" key="5">
    <source>
        <dbReference type="ARBA" id="ARBA00023274"/>
    </source>
</evidence>
<dbReference type="EMBL" id="MCGN01000005">
    <property type="protein sequence ID" value="ORY96512.1"/>
    <property type="molecule type" value="Genomic_DNA"/>
</dbReference>
<comment type="caution">
    <text evidence="7">The sequence shown here is derived from an EMBL/GenBank/DDBJ whole genome shotgun (WGS) entry which is preliminary data.</text>
</comment>
<evidence type="ECO:0000256" key="4">
    <source>
        <dbReference type="ARBA" id="ARBA00023128"/>
    </source>
</evidence>
<evidence type="ECO:0000313" key="7">
    <source>
        <dbReference type="EMBL" id="ORY96512.1"/>
    </source>
</evidence>
<dbReference type="Proteomes" id="UP000242180">
    <property type="component" value="Unassembled WGS sequence"/>
</dbReference>
<evidence type="ECO:0000256" key="3">
    <source>
        <dbReference type="ARBA" id="ARBA00022980"/>
    </source>
</evidence>
<keyword evidence="4" id="KW-0496">Mitochondrion</keyword>
<keyword evidence="8" id="KW-1185">Reference proteome</keyword>
<evidence type="ECO:0000313" key="8">
    <source>
        <dbReference type="Proteomes" id="UP000242180"/>
    </source>
</evidence>
<evidence type="ECO:0000256" key="1">
    <source>
        <dbReference type="ARBA" id="ARBA00004173"/>
    </source>
</evidence>
<organism evidence="7 8">
    <name type="scientific">Syncephalastrum racemosum</name>
    <name type="common">Filamentous fungus</name>
    <dbReference type="NCBI Taxonomy" id="13706"/>
    <lineage>
        <taxon>Eukaryota</taxon>
        <taxon>Fungi</taxon>
        <taxon>Fungi incertae sedis</taxon>
        <taxon>Mucoromycota</taxon>
        <taxon>Mucoromycotina</taxon>
        <taxon>Mucoromycetes</taxon>
        <taxon>Mucorales</taxon>
        <taxon>Syncephalastraceae</taxon>
        <taxon>Syncephalastrum</taxon>
    </lineage>
</organism>
<comment type="similarity">
    <text evidence="2">Belongs to the mitochondrion-specific ribosomal protein mL53 family.</text>
</comment>
<dbReference type="OMA" id="MDFNCSK"/>
<name>A0A1X2HCL4_SYNRA</name>
<evidence type="ECO:0000256" key="6">
    <source>
        <dbReference type="ARBA" id="ARBA00035180"/>
    </source>
</evidence>